<dbReference type="GO" id="GO:0003677">
    <property type="term" value="F:DNA binding"/>
    <property type="evidence" value="ECO:0007669"/>
    <property type="project" value="UniProtKB-KW"/>
</dbReference>
<accession>W9YER8</accession>
<sequence length="587" mass="65851">MSDQEEHPKPVRRVVCSRCAQIKQACDGGRPCSRCRRLDVICEPNLNRSRGTPEVSRPSAPIRITRAHTGCATCKKRKRKCDEARPRCSDCRRLCLDCHYPSSSARAHRTSVSPQVAPSRVSSSVEPTVELPGIDQADFAIGLKGSDEMSPSSSLGEPSGTGLAAPSPSQIATYASDVESIPSPGSNLSNLSLAMLSTAPMVDADEDRSLLNHYMRVVAGVLSRRDDRRSNPYLSKVLPMALADQLVMDAVLALSASHWKKTQPAVWKRGTIHQTNALQSLAKLLPHIENDSADTALAATLLLAMIELFDGTSSYWKVHLDGARRLLSAFERKSEWTQRTEYRTFYRQLYHYLDSATTISTCHPPLLQASSEDERSASPGYSMDDEECLYGIPKSLFHFVDQLNGLAYQRKFRKDPVFESMFRTSAASLHKDLDQWAEDHKLREPLNGSHDASQEMAACHVTAAFEQALQLRLHQIVNGYSLRHKKVKQCVSNILDAVQELRYGSPWENSLIFPLVMAGSSCDTDHERLIIDDRFLVMERTLGFRYIYTAHDLVRRVWKERQIYQGTDRDVNWAAIRYFQIPGLALV</sequence>
<evidence type="ECO:0000256" key="3">
    <source>
        <dbReference type="ARBA" id="ARBA00023125"/>
    </source>
</evidence>
<dbReference type="AlphaFoldDB" id="W9YER8"/>
<dbReference type="InterPro" id="IPR021858">
    <property type="entry name" value="Fun_TF"/>
</dbReference>
<feature type="domain" description="Zn(2)-C6 fungal-type" evidence="7">
    <location>
        <begin position="70"/>
        <end position="100"/>
    </location>
</feature>
<evidence type="ECO:0000256" key="2">
    <source>
        <dbReference type="ARBA" id="ARBA00023015"/>
    </source>
</evidence>
<dbReference type="HOGENOM" id="CLU_031975_0_0_1"/>
<comment type="caution">
    <text evidence="8">The sequence shown here is derived from an EMBL/GenBank/DDBJ whole genome shotgun (WGS) entry which is preliminary data.</text>
</comment>
<dbReference type="PROSITE" id="PS00463">
    <property type="entry name" value="ZN2_CY6_FUNGAL_1"/>
    <property type="match status" value="1"/>
</dbReference>
<protein>
    <recommendedName>
        <fullName evidence="7">Zn(2)-C6 fungal-type domain-containing protein</fullName>
    </recommendedName>
</protein>
<evidence type="ECO:0000256" key="5">
    <source>
        <dbReference type="ARBA" id="ARBA00023242"/>
    </source>
</evidence>
<dbReference type="STRING" id="1182541.W9YER8"/>
<dbReference type="GeneID" id="19159566"/>
<keyword evidence="5" id="KW-0539">Nucleus</keyword>
<proteinExistence type="predicted"/>
<evidence type="ECO:0000259" key="7">
    <source>
        <dbReference type="PROSITE" id="PS50048"/>
    </source>
</evidence>
<dbReference type="Pfam" id="PF11951">
    <property type="entry name" value="Fungal_trans_2"/>
    <property type="match status" value="1"/>
</dbReference>
<dbReference type="RefSeq" id="XP_007723767.1">
    <property type="nucleotide sequence ID" value="XM_007725577.1"/>
</dbReference>
<dbReference type="eggNOG" id="ENOG502S0U0">
    <property type="taxonomic scope" value="Eukaryota"/>
</dbReference>
<organism evidence="8 9">
    <name type="scientific">Capronia coronata CBS 617.96</name>
    <dbReference type="NCBI Taxonomy" id="1182541"/>
    <lineage>
        <taxon>Eukaryota</taxon>
        <taxon>Fungi</taxon>
        <taxon>Dikarya</taxon>
        <taxon>Ascomycota</taxon>
        <taxon>Pezizomycotina</taxon>
        <taxon>Eurotiomycetes</taxon>
        <taxon>Chaetothyriomycetidae</taxon>
        <taxon>Chaetothyriales</taxon>
        <taxon>Herpotrichiellaceae</taxon>
        <taxon>Capronia</taxon>
    </lineage>
</organism>
<evidence type="ECO:0000313" key="9">
    <source>
        <dbReference type="Proteomes" id="UP000019484"/>
    </source>
</evidence>
<dbReference type="Pfam" id="PF00172">
    <property type="entry name" value="Zn_clus"/>
    <property type="match status" value="2"/>
</dbReference>
<dbReference type="OrthoDB" id="434972at2759"/>
<dbReference type="GO" id="GO:0000981">
    <property type="term" value="F:DNA-binding transcription factor activity, RNA polymerase II-specific"/>
    <property type="evidence" value="ECO:0007669"/>
    <property type="project" value="InterPro"/>
</dbReference>
<dbReference type="PROSITE" id="PS50048">
    <property type="entry name" value="ZN2_CY6_FUNGAL_2"/>
    <property type="match status" value="1"/>
</dbReference>
<dbReference type="Gene3D" id="4.10.240.10">
    <property type="entry name" value="Zn(2)-C6 fungal-type DNA-binding domain"/>
    <property type="match status" value="1"/>
</dbReference>
<comment type="subcellular location">
    <subcellularLocation>
        <location evidence="1">Nucleus</location>
    </subcellularLocation>
</comment>
<evidence type="ECO:0000313" key="8">
    <source>
        <dbReference type="EMBL" id="EXJ87761.1"/>
    </source>
</evidence>
<evidence type="ECO:0000256" key="1">
    <source>
        <dbReference type="ARBA" id="ARBA00004123"/>
    </source>
</evidence>
<dbReference type="InterPro" id="IPR036864">
    <property type="entry name" value="Zn2-C6_fun-type_DNA-bd_sf"/>
</dbReference>
<keyword evidence="3" id="KW-0238">DNA-binding</keyword>
<gene>
    <name evidence="8" type="ORF">A1O1_04688</name>
</gene>
<dbReference type="Proteomes" id="UP000019484">
    <property type="component" value="Unassembled WGS sequence"/>
</dbReference>
<name>W9YER8_9EURO</name>
<evidence type="ECO:0000256" key="4">
    <source>
        <dbReference type="ARBA" id="ARBA00023163"/>
    </source>
</evidence>
<keyword evidence="4" id="KW-0804">Transcription</keyword>
<dbReference type="PANTHER" id="PTHR37534">
    <property type="entry name" value="TRANSCRIPTIONAL ACTIVATOR PROTEIN UGA3"/>
    <property type="match status" value="1"/>
</dbReference>
<dbReference type="InterPro" id="IPR001138">
    <property type="entry name" value="Zn2Cys6_DnaBD"/>
</dbReference>
<feature type="region of interest" description="Disordered" evidence="6">
    <location>
        <begin position="107"/>
        <end position="129"/>
    </location>
</feature>
<dbReference type="GO" id="GO:0005634">
    <property type="term" value="C:nucleus"/>
    <property type="evidence" value="ECO:0007669"/>
    <property type="project" value="UniProtKB-SubCell"/>
</dbReference>
<evidence type="ECO:0000256" key="6">
    <source>
        <dbReference type="SAM" id="MobiDB-lite"/>
    </source>
</evidence>
<dbReference type="SUPFAM" id="SSF57701">
    <property type="entry name" value="Zn2/Cys6 DNA-binding domain"/>
    <property type="match status" value="2"/>
</dbReference>
<feature type="compositionally biased region" description="Polar residues" evidence="6">
    <location>
        <begin position="107"/>
        <end position="126"/>
    </location>
</feature>
<dbReference type="CDD" id="cd00067">
    <property type="entry name" value="GAL4"/>
    <property type="match status" value="2"/>
</dbReference>
<dbReference type="SMART" id="SM00066">
    <property type="entry name" value="GAL4"/>
    <property type="match status" value="2"/>
</dbReference>
<dbReference type="GO" id="GO:0008270">
    <property type="term" value="F:zinc ion binding"/>
    <property type="evidence" value="ECO:0007669"/>
    <property type="project" value="InterPro"/>
</dbReference>
<reference evidence="8 9" key="1">
    <citation type="submission" date="2013-03" db="EMBL/GenBank/DDBJ databases">
        <title>The Genome Sequence of Capronia coronata CBS 617.96.</title>
        <authorList>
            <consortium name="The Broad Institute Genomics Platform"/>
            <person name="Cuomo C."/>
            <person name="de Hoog S."/>
            <person name="Gorbushina A."/>
            <person name="Walker B."/>
            <person name="Young S.K."/>
            <person name="Zeng Q."/>
            <person name="Gargeya S."/>
            <person name="Fitzgerald M."/>
            <person name="Haas B."/>
            <person name="Abouelleil A."/>
            <person name="Allen A.W."/>
            <person name="Alvarado L."/>
            <person name="Arachchi H.M."/>
            <person name="Berlin A.M."/>
            <person name="Chapman S.B."/>
            <person name="Gainer-Dewar J."/>
            <person name="Goldberg J."/>
            <person name="Griggs A."/>
            <person name="Gujja S."/>
            <person name="Hansen M."/>
            <person name="Howarth C."/>
            <person name="Imamovic A."/>
            <person name="Ireland A."/>
            <person name="Larimer J."/>
            <person name="McCowan C."/>
            <person name="Murphy C."/>
            <person name="Pearson M."/>
            <person name="Poon T.W."/>
            <person name="Priest M."/>
            <person name="Roberts A."/>
            <person name="Saif S."/>
            <person name="Shea T."/>
            <person name="Sisk P."/>
            <person name="Sykes S."/>
            <person name="Wortman J."/>
            <person name="Nusbaum C."/>
            <person name="Birren B."/>
        </authorList>
    </citation>
    <scope>NUCLEOTIDE SEQUENCE [LARGE SCALE GENOMIC DNA]</scope>
    <source>
        <strain evidence="8 9">CBS 617.96</strain>
    </source>
</reference>
<keyword evidence="9" id="KW-1185">Reference proteome</keyword>
<feature type="region of interest" description="Disordered" evidence="6">
    <location>
        <begin position="145"/>
        <end position="168"/>
    </location>
</feature>
<keyword evidence="2" id="KW-0805">Transcription regulation</keyword>
<dbReference type="PANTHER" id="PTHR37534:SF46">
    <property type="entry name" value="ZN(II)2CYS6 TRANSCRIPTION FACTOR (EUROFUNG)"/>
    <property type="match status" value="1"/>
</dbReference>
<dbReference type="EMBL" id="AMWN01000004">
    <property type="protein sequence ID" value="EXJ87761.1"/>
    <property type="molecule type" value="Genomic_DNA"/>
</dbReference>